<feature type="non-terminal residue" evidence="1">
    <location>
        <position position="56"/>
    </location>
</feature>
<dbReference type="Proteomes" id="UP001202328">
    <property type="component" value="Unassembled WGS sequence"/>
</dbReference>
<sequence length="56" mass="6808">MTIDVVFKNVDVKKVDHLLIPMKHHCEIAEKPEYKEHFTLLHFDFQDPIRRQYNSL</sequence>
<organism evidence="1 2">
    <name type="scientific">Papaver atlanticum</name>
    <dbReference type="NCBI Taxonomy" id="357466"/>
    <lineage>
        <taxon>Eukaryota</taxon>
        <taxon>Viridiplantae</taxon>
        <taxon>Streptophyta</taxon>
        <taxon>Embryophyta</taxon>
        <taxon>Tracheophyta</taxon>
        <taxon>Spermatophyta</taxon>
        <taxon>Magnoliopsida</taxon>
        <taxon>Ranunculales</taxon>
        <taxon>Papaveraceae</taxon>
        <taxon>Papaveroideae</taxon>
        <taxon>Papaver</taxon>
    </lineage>
</organism>
<proteinExistence type="predicted"/>
<reference evidence="1" key="1">
    <citation type="submission" date="2022-04" db="EMBL/GenBank/DDBJ databases">
        <title>A functionally conserved STORR gene fusion in Papaver species that diverged 16.8 million years ago.</title>
        <authorList>
            <person name="Catania T."/>
        </authorList>
    </citation>
    <scope>NUCLEOTIDE SEQUENCE</scope>
    <source>
        <strain evidence="1">S-188037</strain>
    </source>
</reference>
<evidence type="ECO:0000313" key="1">
    <source>
        <dbReference type="EMBL" id="KAI3895874.1"/>
    </source>
</evidence>
<name>A0AAD4XBB8_9MAGN</name>
<dbReference type="AlphaFoldDB" id="A0AAD4XBB8"/>
<protein>
    <submittedName>
        <fullName evidence="1">Uncharacterized protein</fullName>
    </submittedName>
</protein>
<evidence type="ECO:0000313" key="2">
    <source>
        <dbReference type="Proteomes" id="UP001202328"/>
    </source>
</evidence>
<accession>A0AAD4XBB8</accession>
<dbReference type="EMBL" id="JAJJMB010011896">
    <property type="protein sequence ID" value="KAI3895874.1"/>
    <property type="molecule type" value="Genomic_DNA"/>
</dbReference>
<keyword evidence="2" id="KW-1185">Reference proteome</keyword>
<comment type="caution">
    <text evidence="1">The sequence shown here is derived from an EMBL/GenBank/DDBJ whole genome shotgun (WGS) entry which is preliminary data.</text>
</comment>
<gene>
    <name evidence="1" type="ORF">MKW98_025665</name>
</gene>